<dbReference type="STRING" id="469371.Tbis_0254"/>
<dbReference type="InterPro" id="IPR050266">
    <property type="entry name" value="AB_hydrolase_sf"/>
</dbReference>
<reference evidence="2 3" key="1">
    <citation type="submission" date="2010-01" db="EMBL/GenBank/DDBJ databases">
        <title>The complete genome of Thermobispora bispora DSM 43833.</title>
        <authorList>
            <consortium name="US DOE Joint Genome Institute (JGI-PGF)"/>
            <person name="Lucas S."/>
            <person name="Copeland A."/>
            <person name="Lapidus A."/>
            <person name="Glavina del Rio T."/>
            <person name="Dalin E."/>
            <person name="Tice H."/>
            <person name="Bruce D."/>
            <person name="Goodwin L."/>
            <person name="Pitluck S."/>
            <person name="Kyrpides N."/>
            <person name="Mavromatis K."/>
            <person name="Ivanova N."/>
            <person name="Mikhailova N."/>
            <person name="Chertkov O."/>
            <person name="Brettin T."/>
            <person name="Detter J.C."/>
            <person name="Han C."/>
            <person name="Larimer F."/>
            <person name="Land M."/>
            <person name="Hauser L."/>
            <person name="Markowitz V."/>
            <person name="Cheng J.-F."/>
            <person name="Hugenholtz P."/>
            <person name="Woyke T."/>
            <person name="Wu D."/>
            <person name="Jando M."/>
            <person name="Schneider S."/>
            <person name="Klenk H.-P."/>
            <person name="Eisen J.A."/>
        </authorList>
    </citation>
    <scope>NUCLEOTIDE SEQUENCE [LARGE SCALE GENOMIC DNA]</scope>
    <source>
        <strain evidence="3">ATCC 19993 / DSM 43833 / CBS 139.67 / JCM 10125 / KCTC 9307 / NBRC 14880 / R51</strain>
    </source>
</reference>
<keyword evidence="3" id="KW-1185">Reference proteome</keyword>
<dbReference type="AlphaFoldDB" id="D6Y3F7"/>
<dbReference type="Gene3D" id="3.40.50.1820">
    <property type="entry name" value="alpha/beta hydrolase"/>
    <property type="match status" value="1"/>
</dbReference>
<accession>D6Y3F7</accession>
<gene>
    <name evidence="2" type="ordered locus">Tbis_0254</name>
</gene>
<evidence type="ECO:0000259" key="1">
    <source>
        <dbReference type="Pfam" id="PF00561"/>
    </source>
</evidence>
<protein>
    <submittedName>
        <fullName evidence="2">Alpha/beta hydrolase fold protein</fullName>
    </submittedName>
</protein>
<dbReference type="OrthoDB" id="5422338at2"/>
<dbReference type="InterPro" id="IPR029058">
    <property type="entry name" value="AB_hydrolase_fold"/>
</dbReference>
<name>D6Y3F7_THEBD</name>
<organism evidence="2 3">
    <name type="scientific">Thermobispora bispora (strain ATCC 19993 / DSM 43833 / CBS 139.67 / JCM 10125 / KCTC 9307 / NBRC 14880 / R51)</name>
    <dbReference type="NCBI Taxonomy" id="469371"/>
    <lineage>
        <taxon>Bacteria</taxon>
        <taxon>Bacillati</taxon>
        <taxon>Actinomycetota</taxon>
        <taxon>Actinomycetes</taxon>
        <taxon>Streptosporangiales</taxon>
        <taxon>Streptosporangiaceae</taxon>
        <taxon>Thermobispora</taxon>
    </lineage>
</organism>
<dbReference type="eggNOG" id="COG2267">
    <property type="taxonomic scope" value="Bacteria"/>
</dbReference>
<evidence type="ECO:0000313" key="3">
    <source>
        <dbReference type="Proteomes" id="UP000006640"/>
    </source>
</evidence>
<dbReference type="SUPFAM" id="SSF53474">
    <property type="entry name" value="alpha/beta-Hydrolases"/>
    <property type="match status" value="1"/>
</dbReference>
<dbReference type="PANTHER" id="PTHR43798">
    <property type="entry name" value="MONOACYLGLYCEROL LIPASE"/>
    <property type="match status" value="1"/>
</dbReference>
<keyword evidence="2" id="KW-0378">Hydrolase</keyword>
<dbReference type="GO" id="GO:0016787">
    <property type="term" value="F:hydrolase activity"/>
    <property type="evidence" value="ECO:0007669"/>
    <property type="project" value="UniProtKB-KW"/>
</dbReference>
<dbReference type="InterPro" id="IPR006311">
    <property type="entry name" value="TAT_signal"/>
</dbReference>
<dbReference type="Proteomes" id="UP000006640">
    <property type="component" value="Chromosome"/>
</dbReference>
<feature type="domain" description="AB hydrolase-1" evidence="1">
    <location>
        <begin position="67"/>
        <end position="321"/>
    </location>
</feature>
<dbReference type="InterPro" id="IPR000073">
    <property type="entry name" value="AB_hydrolase_1"/>
</dbReference>
<dbReference type="HOGENOM" id="CLU_020336_6_2_11"/>
<dbReference type="Pfam" id="PF00561">
    <property type="entry name" value="Abhydrolase_1"/>
    <property type="match status" value="1"/>
</dbReference>
<evidence type="ECO:0000313" key="2">
    <source>
        <dbReference type="EMBL" id="ADG86986.1"/>
    </source>
</evidence>
<sequence length="348" mass="37515">MGKGRRAVLMGLTVGAAAGTLRRRAAARRARERERFFRTTGRKVTVTTDDGARIAAEVDDHPAPRAAVVFTHGWLMSRHCWRYQRDALAGRALLVSYDHRGHGESSAAPLDAYTIDRLGDDLAAVIEATVPSDLPVILAGHSMGGMTIMALAQRHPGLIASRVAGVALLSTSAGWRSGGLTYGLPGPVGRFAARATPRIFDALLARAEEIDRRPRLKELAMLPVTRLTAFGKKPHRADVRFVNAMATATATEPMVAFFHQIQVHDRLSALQALQDVETLIIVGERDRLTPPSDSRRIAKALPGARLIITPDAGHMIGIERPGLVNQELLGLLQRATERGAAGRLGIAS</sequence>
<proteinExistence type="predicted"/>
<dbReference type="EMBL" id="CP001874">
    <property type="protein sequence ID" value="ADG86986.1"/>
    <property type="molecule type" value="Genomic_DNA"/>
</dbReference>
<dbReference type="PROSITE" id="PS51318">
    <property type="entry name" value="TAT"/>
    <property type="match status" value="1"/>
</dbReference>
<dbReference type="KEGG" id="tbi:Tbis_0254"/>